<sequence length="162" mass="17703">MGSGQHAGVENFKFRFDSVRLHGHRKHLHVSGVVHEHVTTKIDGTHGQGGHFRLERHRGQAFLRCHADRTAGGHLNDHIAAGANRSNDLSIGLFVLGRTAIGMARMHMHDGGTGQGAFMRSNRNFLGRDGQRRLLFASDFSAGQGCGNDKFFHSSTSLLCGH</sequence>
<organism evidence="1">
    <name type="scientific">mine drainage metagenome</name>
    <dbReference type="NCBI Taxonomy" id="410659"/>
    <lineage>
        <taxon>unclassified sequences</taxon>
        <taxon>metagenomes</taxon>
        <taxon>ecological metagenomes</taxon>
    </lineage>
</organism>
<protein>
    <submittedName>
        <fullName evidence="1">Uncharacterized protein</fullName>
    </submittedName>
</protein>
<proteinExistence type="predicted"/>
<accession>A0A1J5PLG7</accession>
<evidence type="ECO:0000313" key="1">
    <source>
        <dbReference type="EMBL" id="OIQ72002.1"/>
    </source>
</evidence>
<comment type="caution">
    <text evidence="1">The sequence shown here is derived from an EMBL/GenBank/DDBJ whole genome shotgun (WGS) entry which is preliminary data.</text>
</comment>
<gene>
    <name evidence="1" type="ORF">GALL_463760</name>
</gene>
<dbReference type="EMBL" id="MLJW01003463">
    <property type="protein sequence ID" value="OIQ72002.1"/>
    <property type="molecule type" value="Genomic_DNA"/>
</dbReference>
<dbReference type="AlphaFoldDB" id="A0A1J5PLG7"/>
<name>A0A1J5PLG7_9ZZZZ</name>
<reference evidence="1" key="1">
    <citation type="submission" date="2016-10" db="EMBL/GenBank/DDBJ databases">
        <title>Sequence of Gallionella enrichment culture.</title>
        <authorList>
            <person name="Poehlein A."/>
            <person name="Muehling M."/>
            <person name="Daniel R."/>
        </authorList>
    </citation>
    <scope>NUCLEOTIDE SEQUENCE</scope>
</reference>